<dbReference type="SUPFAM" id="SSF52833">
    <property type="entry name" value="Thioredoxin-like"/>
    <property type="match status" value="1"/>
</dbReference>
<evidence type="ECO:0000256" key="1">
    <source>
        <dbReference type="ARBA" id="ARBA00023157"/>
    </source>
</evidence>
<dbReference type="PANTHER" id="PTHR42852:SF1">
    <property type="entry name" value="THIOREDOXIN-LIKE PROTEIN YNEN"/>
    <property type="match status" value="1"/>
</dbReference>
<dbReference type="Gene3D" id="3.40.30.10">
    <property type="entry name" value="Glutaredoxin"/>
    <property type="match status" value="1"/>
</dbReference>
<dbReference type="InterPro" id="IPR050553">
    <property type="entry name" value="Thioredoxin_ResA/DsbE_sf"/>
</dbReference>
<dbReference type="Proteomes" id="UP000198956">
    <property type="component" value="Unassembled WGS sequence"/>
</dbReference>
<protein>
    <submittedName>
        <fullName evidence="4">Peroxiredoxin</fullName>
    </submittedName>
    <submittedName>
        <fullName evidence="3">TlpA family protein disulfide reductase</fullName>
    </submittedName>
</protein>
<dbReference type="Pfam" id="PF00578">
    <property type="entry name" value="AhpC-TSA"/>
    <property type="match status" value="1"/>
</dbReference>
<evidence type="ECO:0000313" key="6">
    <source>
        <dbReference type="Proteomes" id="UP000826616"/>
    </source>
</evidence>
<keyword evidence="6" id="KW-1185">Reference proteome</keyword>
<reference evidence="4 5" key="1">
    <citation type="submission" date="2016-10" db="EMBL/GenBank/DDBJ databases">
        <authorList>
            <person name="de Groot N.N."/>
        </authorList>
    </citation>
    <scope>NUCLEOTIDE SEQUENCE [LARGE SCALE GENOMIC DNA]</scope>
    <source>
        <strain evidence="4 5">L 420-91</strain>
    </source>
</reference>
<evidence type="ECO:0000313" key="3">
    <source>
        <dbReference type="EMBL" id="QYY44204.1"/>
    </source>
</evidence>
<dbReference type="OrthoDB" id="25753at2"/>
<reference evidence="3 6" key="2">
    <citation type="submission" date="2021-08" db="EMBL/GenBank/DDBJ databases">
        <title>Complete genome sequence of the strain Aneurinibacillus thermoaerophilus CCM 8960.</title>
        <authorList>
            <person name="Musilova J."/>
            <person name="Kourilova X."/>
            <person name="Pernicova I."/>
            <person name="Bezdicek M."/>
            <person name="Lengerova M."/>
            <person name="Obruca S."/>
            <person name="Sedlar K."/>
        </authorList>
    </citation>
    <scope>NUCLEOTIDE SEQUENCE [LARGE SCALE GENOMIC DNA]</scope>
    <source>
        <strain evidence="3 6">CCM 8960</strain>
    </source>
</reference>
<dbReference type="InterPro" id="IPR000866">
    <property type="entry name" value="AhpC/TSA"/>
</dbReference>
<dbReference type="GeneID" id="97141411"/>
<accession>A0A1G7X7D6</accession>
<dbReference type="CDD" id="cd02966">
    <property type="entry name" value="TlpA_like_family"/>
    <property type="match status" value="1"/>
</dbReference>
<dbReference type="InterPro" id="IPR017937">
    <property type="entry name" value="Thioredoxin_CS"/>
</dbReference>
<dbReference type="EMBL" id="FNDE01000003">
    <property type="protein sequence ID" value="SDG80108.1"/>
    <property type="molecule type" value="Genomic_DNA"/>
</dbReference>
<sequence>MKKMAVLLVLLVLIGGMLYSTLSKKEETQTGAETTANKTVTRKEIEPKTEQETQRVEIGVQEGKKAPDFTLETLDGKTMHLSDLRGKIVILNIWATWCPPCREEIPDMVKFYRAYKEKNVEILAVNLTETESSVPNVKRFAQGMNMQFPVLLDRKSHVADMYQVTIVPTSFIIDADGIIRQHVMGPMTYSTMEKFIENIKQK</sequence>
<gene>
    <name evidence="3" type="ORF">K3F53_08515</name>
    <name evidence="4" type="ORF">SAMN04489735_100346</name>
</gene>
<dbReference type="InterPro" id="IPR013766">
    <property type="entry name" value="Thioredoxin_domain"/>
</dbReference>
<feature type="domain" description="Thioredoxin" evidence="2">
    <location>
        <begin position="60"/>
        <end position="201"/>
    </location>
</feature>
<evidence type="ECO:0000259" key="2">
    <source>
        <dbReference type="PROSITE" id="PS51352"/>
    </source>
</evidence>
<dbReference type="PROSITE" id="PS51352">
    <property type="entry name" value="THIOREDOXIN_2"/>
    <property type="match status" value="1"/>
</dbReference>
<dbReference type="PANTHER" id="PTHR42852">
    <property type="entry name" value="THIOL:DISULFIDE INTERCHANGE PROTEIN DSBE"/>
    <property type="match status" value="1"/>
</dbReference>
<dbReference type="PROSITE" id="PS00194">
    <property type="entry name" value="THIOREDOXIN_1"/>
    <property type="match status" value="1"/>
</dbReference>
<name>A0A1G7X7D6_ANETH</name>
<dbReference type="EMBL" id="CP080764">
    <property type="protein sequence ID" value="QYY44204.1"/>
    <property type="molecule type" value="Genomic_DNA"/>
</dbReference>
<dbReference type="Proteomes" id="UP000826616">
    <property type="component" value="Chromosome"/>
</dbReference>
<dbReference type="GO" id="GO:0016491">
    <property type="term" value="F:oxidoreductase activity"/>
    <property type="evidence" value="ECO:0007669"/>
    <property type="project" value="InterPro"/>
</dbReference>
<dbReference type="GO" id="GO:0016209">
    <property type="term" value="F:antioxidant activity"/>
    <property type="evidence" value="ECO:0007669"/>
    <property type="project" value="InterPro"/>
</dbReference>
<evidence type="ECO:0000313" key="5">
    <source>
        <dbReference type="Proteomes" id="UP000198956"/>
    </source>
</evidence>
<dbReference type="RefSeq" id="WP_057898970.1">
    <property type="nucleotide sequence ID" value="NZ_CP080764.1"/>
</dbReference>
<evidence type="ECO:0000313" key="4">
    <source>
        <dbReference type="EMBL" id="SDG80108.1"/>
    </source>
</evidence>
<proteinExistence type="predicted"/>
<organism evidence="4 5">
    <name type="scientific">Aneurinibacillus thermoaerophilus</name>
    <dbReference type="NCBI Taxonomy" id="143495"/>
    <lineage>
        <taxon>Bacteria</taxon>
        <taxon>Bacillati</taxon>
        <taxon>Bacillota</taxon>
        <taxon>Bacilli</taxon>
        <taxon>Bacillales</taxon>
        <taxon>Paenibacillaceae</taxon>
        <taxon>Aneurinibacillus group</taxon>
        <taxon>Aneurinibacillus</taxon>
    </lineage>
</organism>
<dbReference type="InterPro" id="IPR036249">
    <property type="entry name" value="Thioredoxin-like_sf"/>
</dbReference>
<keyword evidence="1" id="KW-1015">Disulfide bond</keyword>
<dbReference type="AlphaFoldDB" id="A0A1G7X7D6"/>